<feature type="coiled-coil region" evidence="1">
    <location>
        <begin position="472"/>
        <end position="499"/>
    </location>
</feature>
<dbReference type="KEGG" id="hprf:HLPR_02200"/>
<keyword evidence="1" id="KW-0175">Coiled coil</keyword>
<evidence type="ECO:0000256" key="2">
    <source>
        <dbReference type="SAM" id="Phobius"/>
    </source>
</evidence>
<keyword evidence="4" id="KW-1185">Reference proteome</keyword>
<dbReference type="EMBL" id="AP028654">
    <property type="protein sequence ID" value="BEP27889.1"/>
    <property type="molecule type" value="Genomic_DNA"/>
</dbReference>
<sequence>MKFKKLRTTINYIMLISIITIIVIVFVPTLLISSKNIKETKIKEYETLNELSAKKIDISLNNISQSVINISNYIESTINMDVLQSNDKDRINIYMKDYIKKLNGFMVKSTKTVNDNIDVYITFNFDLINNEEYPYQSLLTYDIYNDSYSELKELAKISDFDSSSSNFAWYFDPIYSSSGIWSNPYDDSYVGKKIFTFSYPVYVDDIFVGIVGIDSTFDQIKELINKYNVKNTYSILMNKKYYHLVHPVYGLKDNLRKIENGNLAFIADFMDKNKQGYLKYRYKGKTKYVVFTRLSNDWIITTNITEWSLLKSIRNQYVILLVAVLLGIIISIIASYRVGNYISKPIEDLTKLFDKISRFDLRDSGENILYTLYPNEIGKLSSSIYDMLIDQRKIVGTIVGSTEEFNIKFSETNSKLLSINRSTEDQYFSTKELNKALEEISVTMNDIYNSIYEYSKINNEKSEFMNGLFIMISEVNSNLEESIATLEIIENNSKNITEEAKDVYISLKDSLRLSNMLYDLVSKFKI</sequence>
<evidence type="ECO:0008006" key="5">
    <source>
        <dbReference type="Google" id="ProtNLM"/>
    </source>
</evidence>
<dbReference type="RefSeq" id="WP_338536249.1">
    <property type="nucleotide sequence ID" value="NZ_AP028654.1"/>
</dbReference>
<gene>
    <name evidence="3" type="ORF">HLPR_02200</name>
</gene>
<keyword evidence="2" id="KW-0812">Transmembrane</keyword>
<organism evidence="3 4">
    <name type="scientific">Helicovermis profundi</name>
    <dbReference type="NCBI Taxonomy" id="3065157"/>
    <lineage>
        <taxon>Bacteria</taxon>
        <taxon>Bacillati</taxon>
        <taxon>Bacillota</taxon>
        <taxon>Clostridia</taxon>
        <taxon>Helicovermis</taxon>
    </lineage>
</organism>
<dbReference type="Proteomes" id="UP001321786">
    <property type="component" value="Chromosome"/>
</dbReference>
<evidence type="ECO:0000313" key="3">
    <source>
        <dbReference type="EMBL" id="BEP27889.1"/>
    </source>
</evidence>
<dbReference type="Gene3D" id="1.10.287.950">
    <property type="entry name" value="Methyl-accepting chemotaxis protein"/>
    <property type="match status" value="1"/>
</dbReference>
<protein>
    <recommendedName>
        <fullName evidence="5">Methyl-accepting chemotaxis protein</fullName>
    </recommendedName>
</protein>
<feature type="transmembrane region" description="Helical" evidence="2">
    <location>
        <begin position="317"/>
        <end position="336"/>
    </location>
</feature>
<evidence type="ECO:0000313" key="4">
    <source>
        <dbReference type="Proteomes" id="UP001321786"/>
    </source>
</evidence>
<evidence type="ECO:0000256" key="1">
    <source>
        <dbReference type="SAM" id="Coils"/>
    </source>
</evidence>
<feature type="transmembrane region" description="Helical" evidence="2">
    <location>
        <begin position="12"/>
        <end position="33"/>
    </location>
</feature>
<name>A0AAU9E9G4_9FIRM</name>
<accession>A0AAU9E9G4</accession>
<dbReference type="SUPFAM" id="SSF58104">
    <property type="entry name" value="Methyl-accepting chemotaxis protein (MCP) signaling domain"/>
    <property type="match status" value="1"/>
</dbReference>
<dbReference type="Gene3D" id="3.30.450.20">
    <property type="entry name" value="PAS domain"/>
    <property type="match status" value="1"/>
</dbReference>
<reference evidence="3 4" key="1">
    <citation type="submission" date="2023-08" db="EMBL/GenBank/DDBJ databases">
        <title>Helicovermis profunda gen. nov., sp. nov., a novel mesophilic, fermentative bacterium within the Bacillota from a deep-sea hydrothermal vent chimney.</title>
        <authorList>
            <person name="Miyazaki U."/>
            <person name="Mizutani D."/>
            <person name="Hashimoto Y."/>
            <person name="Tame A."/>
            <person name="Sawayama S."/>
            <person name="Miyazaki J."/>
            <person name="Takai K."/>
            <person name="Nakagawa S."/>
        </authorList>
    </citation>
    <scope>NUCLEOTIDE SEQUENCE [LARGE SCALE GENOMIC DNA]</scope>
    <source>
        <strain evidence="3 4">S502</strain>
    </source>
</reference>
<proteinExistence type="predicted"/>
<keyword evidence="2" id="KW-0472">Membrane</keyword>
<dbReference type="PANTHER" id="PTHR32089">
    <property type="entry name" value="METHYL-ACCEPTING CHEMOTAXIS PROTEIN MCPB"/>
    <property type="match status" value="1"/>
</dbReference>
<keyword evidence="2" id="KW-1133">Transmembrane helix</keyword>
<dbReference type="Pfam" id="PF22673">
    <property type="entry name" value="MCP-like_PDC_1"/>
    <property type="match status" value="1"/>
</dbReference>
<dbReference type="AlphaFoldDB" id="A0AAU9E9G4"/>
<dbReference type="PANTHER" id="PTHR32089:SF112">
    <property type="entry name" value="LYSOZYME-LIKE PROTEIN-RELATED"/>
    <property type="match status" value="1"/>
</dbReference>